<proteinExistence type="predicted"/>
<keyword evidence="1" id="KW-0812">Transmembrane</keyword>
<accession>A0A4R8SUW7</accession>
<gene>
    <name evidence="2" type="ORF">CCUG60884_01241</name>
</gene>
<feature type="transmembrane region" description="Helical" evidence="1">
    <location>
        <begin position="91"/>
        <end position="115"/>
    </location>
</feature>
<sequence>MSRPDSSSPSQPASGASSKTVAVLALFGGIANLAIAAVLVAAGGYVAEHDTMPDWYSGTIYVVAGGGVIVAVALLTGGAMTFSRKRNGPRIVAVGCTLCIVVFLGDLAATVAAANQAGGTGGVGGSPLHYLAGLIFPVATLVLTLLPATNRYCTR</sequence>
<comment type="caution">
    <text evidence="2">The sequence shown here is derived from an EMBL/GenBank/DDBJ whole genome shotgun (WGS) entry which is preliminary data.</text>
</comment>
<dbReference type="RefSeq" id="WP_134082807.1">
    <property type="nucleotide sequence ID" value="NZ_PECL01000007.1"/>
</dbReference>
<feature type="transmembrane region" description="Helical" evidence="1">
    <location>
        <begin position="127"/>
        <end position="146"/>
    </location>
</feature>
<dbReference type="Proteomes" id="UP000294604">
    <property type="component" value="Unassembled WGS sequence"/>
</dbReference>
<feature type="transmembrane region" description="Helical" evidence="1">
    <location>
        <begin position="21"/>
        <end position="47"/>
    </location>
</feature>
<evidence type="ECO:0000256" key="1">
    <source>
        <dbReference type="SAM" id="Phobius"/>
    </source>
</evidence>
<keyword evidence="1" id="KW-1133">Transmembrane helix</keyword>
<feature type="transmembrane region" description="Helical" evidence="1">
    <location>
        <begin position="59"/>
        <end position="79"/>
    </location>
</feature>
<organism evidence="2 3">
    <name type="scientific">Mycobacteroides salmoniphilum</name>
    <dbReference type="NCBI Taxonomy" id="404941"/>
    <lineage>
        <taxon>Bacteria</taxon>
        <taxon>Bacillati</taxon>
        <taxon>Actinomycetota</taxon>
        <taxon>Actinomycetes</taxon>
        <taxon>Mycobacteriales</taxon>
        <taxon>Mycobacteriaceae</taxon>
        <taxon>Mycobacteroides</taxon>
    </lineage>
</organism>
<protein>
    <submittedName>
        <fullName evidence="2">Uncharacterized protein</fullName>
    </submittedName>
</protein>
<reference evidence="2 3" key="1">
    <citation type="journal article" date="2019" name="Sci. Rep.">
        <title>Extended insight into the Mycobacterium chelonae-abscessus complex through whole genome sequencing of Mycobacterium salmoniphilum outbreak and Mycobacterium salmoniphilum-like strains.</title>
        <authorList>
            <person name="Behra P.R.K."/>
            <person name="Das S."/>
            <person name="Pettersson B.M.F."/>
            <person name="Shirreff L."/>
            <person name="DuCote T."/>
            <person name="Jacobsson K.G."/>
            <person name="Ennis D.G."/>
            <person name="Kirsebom L.A."/>
        </authorList>
    </citation>
    <scope>NUCLEOTIDE SEQUENCE [LARGE SCALE GENOMIC DNA]</scope>
    <source>
        <strain evidence="2 3">CCUG 60884</strain>
    </source>
</reference>
<dbReference type="EMBL" id="PECL01000007">
    <property type="protein sequence ID" value="TEA06104.1"/>
    <property type="molecule type" value="Genomic_DNA"/>
</dbReference>
<dbReference type="AlphaFoldDB" id="A0A4R8SUW7"/>
<evidence type="ECO:0000313" key="3">
    <source>
        <dbReference type="Proteomes" id="UP000294604"/>
    </source>
</evidence>
<name>A0A4R8SUW7_9MYCO</name>
<evidence type="ECO:0000313" key="2">
    <source>
        <dbReference type="EMBL" id="TEA06104.1"/>
    </source>
</evidence>
<keyword evidence="1" id="KW-0472">Membrane</keyword>